<name>A0A829GQ48_LACPA</name>
<dbReference type="GO" id="GO:0009007">
    <property type="term" value="F:site-specific DNA-methyltransferase (adenine-specific) activity"/>
    <property type="evidence" value="ECO:0007669"/>
    <property type="project" value="UniProtKB-EC"/>
</dbReference>
<dbReference type="RefSeq" id="WP_016373441.1">
    <property type="nucleotide sequence ID" value="NZ_ANKB01000118.1"/>
</dbReference>
<keyword evidence="4" id="KW-0808">Transferase</keyword>
<comment type="caution">
    <text evidence="7">The sequence shown here is derived from an EMBL/GenBank/DDBJ whole genome shotgun (WGS) entry which is preliminary data.</text>
</comment>
<evidence type="ECO:0000256" key="2">
    <source>
        <dbReference type="ARBA" id="ARBA00011900"/>
    </source>
</evidence>
<dbReference type="PRINTS" id="PR00505">
    <property type="entry name" value="D12N6MTFRASE"/>
</dbReference>
<dbReference type="EMBL" id="ANKB01000118">
    <property type="protein sequence ID" value="EPC62366.1"/>
    <property type="molecule type" value="Genomic_DNA"/>
</dbReference>
<dbReference type="PANTHER" id="PTHR30481">
    <property type="entry name" value="DNA ADENINE METHYLASE"/>
    <property type="match status" value="1"/>
</dbReference>
<organism evidence="7 8">
    <name type="scientific">Lacticaseibacillus paracasei subsp. tolerans Lpl14</name>
    <dbReference type="NCBI Taxonomy" id="1256229"/>
    <lineage>
        <taxon>Bacteria</taxon>
        <taxon>Bacillati</taxon>
        <taxon>Bacillota</taxon>
        <taxon>Bacilli</taxon>
        <taxon>Lactobacillales</taxon>
        <taxon>Lactobacillaceae</taxon>
        <taxon>Lacticaseibacillus</taxon>
    </lineage>
</organism>
<dbReference type="InterPro" id="IPR012327">
    <property type="entry name" value="MeTrfase_D12"/>
</dbReference>
<dbReference type="AlphaFoldDB" id="A0A829GQ48"/>
<protein>
    <recommendedName>
        <fullName evidence="2">site-specific DNA-methyltransferase (adenine-specific)</fullName>
        <ecNumber evidence="2">2.1.1.72</ecNumber>
    </recommendedName>
</protein>
<dbReference type="Proteomes" id="UP000014285">
    <property type="component" value="Unassembled WGS sequence"/>
</dbReference>
<dbReference type="GO" id="GO:0032259">
    <property type="term" value="P:methylation"/>
    <property type="evidence" value="ECO:0007669"/>
    <property type="project" value="UniProtKB-KW"/>
</dbReference>
<dbReference type="InterPro" id="IPR029063">
    <property type="entry name" value="SAM-dependent_MTases_sf"/>
</dbReference>
<comment type="similarity">
    <text evidence="1">Belongs to the N(4)/N(6)-methyltransferase family.</text>
</comment>
<dbReference type="Gene3D" id="3.40.50.150">
    <property type="entry name" value="Vaccinia Virus protein VP39"/>
    <property type="match status" value="2"/>
</dbReference>
<dbReference type="GO" id="GO:0006298">
    <property type="term" value="P:mismatch repair"/>
    <property type="evidence" value="ECO:0007669"/>
    <property type="project" value="TreeGrafter"/>
</dbReference>
<dbReference type="GO" id="GO:0009307">
    <property type="term" value="P:DNA restriction-modification system"/>
    <property type="evidence" value="ECO:0007669"/>
    <property type="project" value="InterPro"/>
</dbReference>
<evidence type="ECO:0000313" key="7">
    <source>
        <dbReference type="EMBL" id="EPC62366.1"/>
    </source>
</evidence>
<reference evidence="7 8" key="1">
    <citation type="journal article" date="2013" name="PLoS ONE">
        <title>Lactobacillus paracasei comparative genomics: towards species pan-genome definition and exploitation of diversity.</title>
        <authorList>
            <person name="Smokvina T."/>
            <person name="Wels M."/>
            <person name="Polka J."/>
            <person name="Chervaux C."/>
            <person name="Brisse S."/>
            <person name="Boekhorst J."/>
            <person name="van Hylckama Vlieg J.E."/>
            <person name="Siezen R.J."/>
        </authorList>
    </citation>
    <scope>NUCLEOTIDE SEQUENCE [LARGE SCALE GENOMIC DNA]</scope>
    <source>
        <strain evidence="7 8">Lpl14</strain>
    </source>
</reference>
<gene>
    <name evidence="7" type="ORF">Lpl14_15091</name>
</gene>
<sequence length="304" mass="35460">MKQSEKWKRGLPYVGNKGQKAEKIIDILPAGNRLVDVFGGGGSISLTASSSGKWDEVVYNDRRKTVVNLLKALNEDSPHFDLMKYIYIDRETFYNWRDNMPDSIERTLVLTVWSFSNNLHDYLWGKKIEKEKLQLTRALFGGNTGTKLDDLYSYAKNETSIAGKYKMFHKWRLAEMGISSHRDQDQLQQLLQLRQLEQLERLQRLQQLQQLQQLEYSTLDYHDLIIRPDDVVYCDPPYVNTGNEYGGWDPDAFYVWLANCPAKQIYISEYTQLPHTEVAFILGKKQSFQSKGKRPDELLLKYVK</sequence>
<evidence type="ECO:0000256" key="6">
    <source>
        <dbReference type="ARBA" id="ARBA00047942"/>
    </source>
</evidence>
<evidence type="ECO:0000256" key="3">
    <source>
        <dbReference type="ARBA" id="ARBA00022603"/>
    </source>
</evidence>
<dbReference type="EC" id="2.1.1.72" evidence="2"/>
<comment type="catalytic activity">
    <reaction evidence="6">
        <text>a 2'-deoxyadenosine in DNA + S-adenosyl-L-methionine = an N(6)-methyl-2'-deoxyadenosine in DNA + S-adenosyl-L-homocysteine + H(+)</text>
        <dbReference type="Rhea" id="RHEA:15197"/>
        <dbReference type="Rhea" id="RHEA-COMP:12418"/>
        <dbReference type="Rhea" id="RHEA-COMP:12419"/>
        <dbReference type="ChEBI" id="CHEBI:15378"/>
        <dbReference type="ChEBI" id="CHEBI:57856"/>
        <dbReference type="ChEBI" id="CHEBI:59789"/>
        <dbReference type="ChEBI" id="CHEBI:90615"/>
        <dbReference type="ChEBI" id="CHEBI:90616"/>
        <dbReference type="EC" id="2.1.1.72"/>
    </reaction>
</comment>
<dbReference type="PROSITE" id="PS00092">
    <property type="entry name" value="N6_MTASE"/>
    <property type="match status" value="1"/>
</dbReference>
<keyword evidence="3" id="KW-0489">Methyltransferase</keyword>
<proteinExistence type="inferred from homology"/>
<dbReference type="PANTHER" id="PTHR30481:SF3">
    <property type="entry name" value="DNA ADENINE METHYLASE"/>
    <property type="match status" value="1"/>
</dbReference>
<keyword evidence="5" id="KW-0949">S-adenosyl-L-methionine</keyword>
<dbReference type="GO" id="GO:1904047">
    <property type="term" value="F:S-adenosyl-L-methionine binding"/>
    <property type="evidence" value="ECO:0007669"/>
    <property type="project" value="TreeGrafter"/>
</dbReference>
<evidence type="ECO:0000256" key="5">
    <source>
        <dbReference type="ARBA" id="ARBA00022691"/>
    </source>
</evidence>
<dbReference type="SUPFAM" id="SSF53335">
    <property type="entry name" value="S-adenosyl-L-methionine-dependent methyltransferases"/>
    <property type="match status" value="1"/>
</dbReference>
<evidence type="ECO:0000256" key="4">
    <source>
        <dbReference type="ARBA" id="ARBA00022679"/>
    </source>
</evidence>
<evidence type="ECO:0000256" key="1">
    <source>
        <dbReference type="ARBA" id="ARBA00006594"/>
    </source>
</evidence>
<evidence type="ECO:0000313" key="8">
    <source>
        <dbReference type="Proteomes" id="UP000014285"/>
    </source>
</evidence>
<dbReference type="Gene3D" id="1.10.1020.10">
    <property type="entry name" value="Adenine-specific Methyltransferase, Domain 2"/>
    <property type="match status" value="1"/>
</dbReference>
<dbReference type="InterPro" id="IPR023095">
    <property type="entry name" value="Ade_MeTrfase_dom_2"/>
</dbReference>
<accession>A0A829GQ48</accession>
<dbReference type="Pfam" id="PF02086">
    <property type="entry name" value="MethyltransfD12"/>
    <property type="match status" value="1"/>
</dbReference>
<dbReference type="InterPro" id="IPR002052">
    <property type="entry name" value="DNA_methylase_N6_adenine_CS"/>
</dbReference>
<dbReference type="GO" id="GO:0043565">
    <property type="term" value="F:sequence-specific DNA binding"/>
    <property type="evidence" value="ECO:0007669"/>
    <property type="project" value="TreeGrafter"/>
</dbReference>